<reference evidence="3" key="1">
    <citation type="journal article" date="2020" name="Stud. Mycol.">
        <title>101 Dothideomycetes genomes: a test case for predicting lifestyles and emergence of pathogens.</title>
        <authorList>
            <person name="Haridas S."/>
            <person name="Albert R."/>
            <person name="Binder M."/>
            <person name="Bloem J."/>
            <person name="Labutti K."/>
            <person name="Salamov A."/>
            <person name="Andreopoulos B."/>
            <person name="Baker S."/>
            <person name="Barry K."/>
            <person name="Bills G."/>
            <person name="Bluhm B."/>
            <person name="Cannon C."/>
            <person name="Castanera R."/>
            <person name="Culley D."/>
            <person name="Daum C."/>
            <person name="Ezra D."/>
            <person name="Gonzalez J."/>
            <person name="Henrissat B."/>
            <person name="Kuo A."/>
            <person name="Liang C."/>
            <person name="Lipzen A."/>
            <person name="Lutzoni F."/>
            <person name="Magnuson J."/>
            <person name="Mondo S."/>
            <person name="Nolan M."/>
            <person name="Ohm R."/>
            <person name="Pangilinan J."/>
            <person name="Park H.-J."/>
            <person name="Ramirez L."/>
            <person name="Alfaro M."/>
            <person name="Sun H."/>
            <person name="Tritt A."/>
            <person name="Yoshinaga Y."/>
            <person name="Zwiers L.-H."/>
            <person name="Turgeon B."/>
            <person name="Goodwin S."/>
            <person name="Spatafora J."/>
            <person name="Crous P."/>
            <person name="Grigoriev I."/>
        </authorList>
    </citation>
    <scope>NUCLEOTIDE SEQUENCE</scope>
    <source>
        <strain evidence="3">CBS 121410</strain>
    </source>
</reference>
<name>A0A9P4HR58_9PEZI</name>
<dbReference type="AlphaFoldDB" id="A0A9P4HR58"/>
<proteinExistence type="predicted"/>
<protein>
    <submittedName>
        <fullName evidence="3">Uncharacterized protein</fullName>
    </submittedName>
</protein>
<feature type="region of interest" description="Disordered" evidence="1">
    <location>
        <begin position="328"/>
        <end position="400"/>
    </location>
</feature>
<feature type="transmembrane region" description="Helical" evidence="2">
    <location>
        <begin position="166"/>
        <end position="188"/>
    </location>
</feature>
<keyword evidence="2" id="KW-0472">Membrane</keyword>
<feature type="region of interest" description="Disordered" evidence="1">
    <location>
        <begin position="32"/>
        <end position="59"/>
    </location>
</feature>
<feature type="compositionally biased region" description="Basic and acidic residues" evidence="1">
    <location>
        <begin position="486"/>
        <end position="500"/>
    </location>
</feature>
<feature type="region of interest" description="Disordered" evidence="1">
    <location>
        <begin position="477"/>
        <end position="596"/>
    </location>
</feature>
<dbReference type="OrthoDB" id="5361354at2759"/>
<keyword evidence="2" id="KW-1133">Transmembrane helix</keyword>
<accession>A0A9P4HR58</accession>
<feature type="compositionally biased region" description="Polar residues" evidence="1">
    <location>
        <begin position="583"/>
        <end position="596"/>
    </location>
</feature>
<dbReference type="Proteomes" id="UP000799776">
    <property type="component" value="Unassembled WGS sequence"/>
</dbReference>
<evidence type="ECO:0000313" key="4">
    <source>
        <dbReference type="Proteomes" id="UP000799776"/>
    </source>
</evidence>
<feature type="compositionally biased region" description="Polar residues" evidence="1">
    <location>
        <begin position="537"/>
        <end position="553"/>
    </location>
</feature>
<comment type="caution">
    <text evidence="3">The sequence shown here is derived from an EMBL/GenBank/DDBJ whole genome shotgun (WGS) entry which is preliminary data.</text>
</comment>
<evidence type="ECO:0000256" key="1">
    <source>
        <dbReference type="SAM" id="MobiDB-lite"/>
    </source>
</evidence>
<organism evidence="3 4">
    <name type="scientific">Saccharata proteae CBS 121410</name>
    <dbReference type="NCBI Taxonomy" id="1314787"/>
    <lineage>
        <taxon>Eukaryota</taxon>
        <taxon>Fungi</taxon>
        <taxon>Dikarya</taxon>
        <taxon>Ascomycota</taxon>
        <taxon>Pezizomycotina</taxon>
        <taxon>Dothideomycetes</taxon>
        <taxon>Dothideomycetes incertae sedis</taxon>
        <taxon>Botryosphaeriales</taxon>
        <taxon>Saccharataceae</taxon>
        <taxon>Saccharata</taxon>
    </lineage>
</organism>
<sequence>MCQTESVAGLGILAGVLTSLCAAMIRRESGSESRTSNVDMRLDPRRSRGRTGGPAKRWLNGRIGRDETACQALPLPREPRIMQSFDHHDIAVPSSLNTTATSSTSQTPGLQGYVLSDVVESYWALREPGTLRLLLPERVRVMLVRPLWRQHGDPPRRLYRAEPFPFIPISVILFVVTMSWFGSLSLAWKYALGFGILLAVTRRHCPKTKPHTGPYNDQIALTGQQKDEADLFGIRALEAGYYGGVAQSRPSSPAPSIYGSRTASMSTLTLVGGSASSKSHSPAISVIDVEPPPKVAATFPRKTPAPPLRKNAPPMLRLQPSEAELTGRINHNGVLSMKLDVPAPSNRRRSTASTKPSEPEEADAANGRQPSPSTFSDSSDSEADESISPTSPGFLRPITYSPHPPQLPVVDSVARFSWRPSFPSEDASNVKSTAVSMDYTLGKTPPASAEPSPCLLSPTKLSPAYMPRGSRHVSCSDFLAEPTTDGSRRDSFVRMEEPTRSPRRASRAPSQVYEPSHTRTDSTSVEDEPLFEMLPRTTYSPSPSTAEPTQNQAGKHHPRFSQFYDTHGRDSIKPSTLAPPVPQSNSHRLSQTGIAL</sequence>
<feature type="region of interest" description="Disordered" evidence="1">
    <location>
        <begin position="295"/>
        <end position="314"/>
    </location>
</feature>
<keyword evidence="2" id="KW-0812">Transmembrane</keyword>
<gene>
    <name evidence="3" type="ORF">K490DRAFT_57726</name>
</gene>
<evidence type="ECO:0000256" key="2">
    <source>
        <dbReference type="SAM" id="Phobius"/>
    </source>
</evidence>
<evidence type="ECO:0000313" key="3">
    <source>
        <dbReference type="EMBL" id="KAF2086424.1"/>
    </source>
</evidence>
<feature type="transmembrane region" description="Helical" evidence="2">
    <location>
        <begin position="6"/>
        <end position="25"/>
    </location>
</feature>
<dbReference type="EMBL" id="ML978724">
    <property type="protein sequence ID" value="KAF2086424.1"/>
    <property type="molecule type" value="Genomic_DNA"/>
</dbReference>
<keyword evidence="4" id="KW-1185">Reference proteome</keyword>